<dbReference type="Proteomes" id="UP000030752">
    <property type="component" value="Unassembled WGS sequence"/>
</dbReference>
<evidence type="ECO:0000313" key="5">
    <source>
        <dbReference type="Proteomes" id="UP000030752"/>
    </source>
</evidence>
<evidence type="ECO:0000313" key="4">
    <source>
        <dbReference type="EMBL" id="ETN40038.1"/>
    </source>
</evidence>
<dbReference type="eggNOG" id="ENOG502SI2J">
    <property type="taxonomic scope" value="Eukaryota"/>
</dbReference>
<evidence type="ECO:0000256" key="2">
    <source>
        <dbReference type="ARBA" id="ARBA00038157"/>
    </source>
</evidence>
<evidence type="ECO:0000259" key="3">
    <source>
        <dbReference type="Pfam" id="PF00248"/>
    </source>
</evidence>
<comment type="similarity">
    <text evidence="2">Belongs to the aldo/keto reductase family. Aldo/keto reductase 2 subfamily.</text>
</comment>
<dbReference type="PANTHER" id="PTHR43364">
    <property type="entry name" value="NADH-SPECIFIC METHYLGLYOXAL REDUCTASE-RELATED"/>
    <property type="match status" value="1"/>
</dbReference>
<dbReference type="Pfam" id="PF00248">
    <property type="entry name" value="Aldo_ket_red"/>
    <property type="match status" value="1"/>
</dbReference>
<gene>
    <name evidence="4" type="ORF">HMPREF1541_04313</name>
</gene>
<dbReference type="VEuPathDB" id="FungiDB:HMPREF1541_04313"/>
<evidence type="ECO:0000256" key="1">
    <source>
        <dbReference type="ARBA" id="ARBA00023002"/>
    </source>
</evidence>
<dbReference type="STRING" id="1220924.W2RWA1"/>
<dbReference type="OrthoDB" id="48988at2759"/>
<dbReference type="InterPro" id="IPR036812">
    <property type="entry name" value="NAD(P)_OxRdtase_dom_sf"/>
</dbReference>
<dbReference type="EMBL" id="KB822720">
    <property type="protein sequence ID" value="ETN40038.1"/>
    <property type="molecule type" value="Genomic_DNA"/>
</dbReference>
<keyword evidence="5" id="KW-1185">Reference proteome</keyword>
<organism evidence="4 5">
    <name type="scientific">Cyphellophora europaea (strain CBS 101466)</name>
    <name type="common">Phialophora europaea</name>
    <dbReference type="NCBI Taxonomy" id="1220924"/>
    <lineage>
        <taxon>Eukaryota</taxon>
        <taxon>Fungi</taxon>
        <taxon>Dikarya</taxon>
        <taxon>Ascomycota</taxon>
        <taxon>Pezizomycotina</taxon>
        <taxon>Eurotiomycetes</taxon>
        <taxon>Chaetothyriomycetidae</taxon>
        <taxon>Chaetothyriales</taxon>
        <taxon>Cyphellophoraceae</taxon>
        <taxon>Cyphellophora</taxon>
    </lineage>
</organism>
<dbReference type="Gene3D" id="3.20.20.100">
    <property type="entry name" value="NADP-dependent oxidoreductase domain"/>
    <property type="match status" value="1"/>
</dbReference>
<dbReference type="GeneID" id="19971652"/>
<dbReference type="HOGENOM" id="CLU_023205_1_1_1"/>
<proteinExistence type="inferred from homology"/>
<dbReference type="SUPFAM" id="SSF51430">
    <property type="entry name" value="NAD(P)-linked oxidoreductase"/>
    <property type="match status" value="1"/>
</dbReference>
<reference evidence="4 5" key="1">
    <citation type="submission" date="2013-03" db="EMBL/GenBank/DDBJ databases">
        <title>The Genome Sequence of Phialophora europaea CBS 101466.</title>
        <authorList>
            <consortium name="The Broad Institute Genomics Platform"/>
            <person name="Cuomo C."/>
            <person name="de Hoog S."/>
            <person name="Gorbushina A."/>
            <person name="Walker B."/>
            <person name="Young S.K."/>
            <person name="Zeng Q."/>
            <person name="Gargeya S."/>
            <person name="Fitzgerald M."/>
            <person name="Haas B."/>
            <person name="Abouelleil A."/>
            <person name="Allen A.W."/>
            <person name="Alvarado L."/>
            <person name="Arachchi H.M."/>
            <person name="Berlin A.M."/>
            <person name="Chapman S.B."/>
            <person name="Gainer-Dewar J."/>
            <person name="Goldberg J."/>
            <person name="Griggs A."/>
            <person name="Gujja S."/>
            <person name="Hansen M."/>
            <person name="Howarth C."/>
            <person name="Imamovic A."/>
            <person name="Ireland A."/>
            <person name="Larimer J."/>
            <person name="McCowan C."/>
            <person name="Murphy C."/>
            <person name="Pearson M."/>
            <person name="Poon T.W."/>
            <person name="Priest M."/>
            <person name="Roberts A."/>
            <person name="Saif S."/>
            <person name="Shea T."/>
            <person name="Sisk P."/>
            <person name="Sykes S."/>
            <person name="Wortman J."/>
            <person name="Nusbaum C."/>
            <person name="Birren B."/>
        </authorList>
    </citation>
    <scope>NUCLEOTIDE SEQUENCE [LARGE SCALE GENOMIC DNA]</scope>
    <source>
        <strain evidence="4 5">CBS 101466</strain>
    </source>
</reference>
<dbReference type="GO" id="GO:0016491">
    <property type="term" value="F:oxidoreductase activity"/>
    <property type="evidence" value="ECO:0007669"/>
    <property type="project" value="UniProtKB-KW"/>
</dbReference>
<protein>
    <recommendedName>
        <fullName evidence="3">NADP-dependent oxidoreductase domain-containing protein</fullName>
    </recommendedName>
</protein>
<dbReference type="RefSeq" id="XP_008716881.1">
    <property type="nucleotide sequence ID" value="XM_008718659.1"/>
</dbReference>
<dbReference type="InParanoid" id="W2RWA1"/>
<feature type="domain" description="NADP-dependent oxidoreductase" evidence="3">
    <location>
        <begin position="11"/>
        <end position="303"/>
    </location>
</feature>
<dbReference type="AlphaFoldDB" id="W2RWA1"/>
<dbReference type="InterPro" id="IPR023210">
    <property type="entry name" value="NADP_OxRdtase_dom"/>
</dbReference>
<dbReference type="CDD" id="cd19075">
    <property type="entry name" value="AKR_AKR7A1-5"/>
    <property type="match status" value="1"/>
</dbReference>
<dbReference type="InterPro" id="IPR050523">
    <property type="entry name" value="AKR_Detox_Biosynth"/>
</dbReference>
<dbReference type="PANTHER" id="PTHR43364:SF4">
    <property type="entry name" value="NAD(P)-LINKED OXIDOREDUCTASE SUPERFAMILY PROTEIN"/>
    <property type="match status" value="1"/>
</dbReference>
<sequence>MSASKPVDVLLGTHTIGDATLMPGVIHFDKKEDVASLLDAFHSHGYRQIDTGRNYPGAEDRLGQADAASRFTIHTKILGLGDGTLEAAQVHASIEASLKDLQTNHVETMFLHVPDRQTPFEETAKAMDAAQKQGKFTRFGLSNFTAAEVQEYIDICERKGYTRPSVYQGHYNALVRGGEKDLFPVLRKNNMSFFAYSPAAGGLFSATTTSTSRWSKDSPIGQRYNDIYSHPALQSAVAAVQEAVQKHGIDGHAAALRWTRFHSALDSKYGDGVIFGVSKMEQLHKTLDALGAGPLPEDLAELIGAVYKTVEGPGEPAYHL</sequence>
<accession>W2RWA1</accession>
<name>W2RWA1_CYPE1</name>
<keyword evidence="1" id="KW-0560">Oxidoreductase</keyword>